<protein>
    <submittedName>
        <fullName evidence="1">Uncharacterized protein</fullName>
    </submittedName>
</protein>
<reference evidence="1 2" key="1">
    <citation type="journal article" date="2022" name="bioRxiv">
        <title>Genomics of Preaxostyla Flagellates Illuminates Evolutionary Transitions and the Path Towards Mitochondrial Loss.</title>
        <authorList>
            <person name="Novak L.V.F."/>
            <person name="Treitli S.C."/>
            <person name="Pyrih J."/>
            <person name="Halakuc P."/>
            <person name="Pipaliya S.V."/>
            <person name="Vacek V."/>
            <person name="Brzon O."/>
            <person name="Soukal P."/>
            <person name="Eme L."/>
            <person name="Dacks J.B."/>
            <person name="Karnkowska A."/>
            <person name="Elias M."/>
            <person name="Hampl V."/>
        </authorList>
    </citation>
    <scope>NUCLEOTIDE SEQUENCE [LARGE SCALE GENOMIC DNA]</scope>
    <source>
        <strain evidence="1">NAU3</strain>
        <tissue evidence="1">Gut</tissue>
    </source>
</reference>
<dbReference type="Proteomes" id="UP001281761">
    <property type="component" value="Unassembled WGS sequence"/>
</dbReference>
<name>A0ABQ9XG84_9EUKA</name>
<proteinExistence type="predicted"/>
<evidence type="ECO:0000313" key="2">
    <source>
        <dbReference type="Proteomes" id="UP001281761"/>
    </source>
</evidence>
<comment type="caution">
    <text evidence="1">The sequence shown here is derived from an EMBL/GenBank/DDBJ whole genome shotgun (WGS) entry which is preliminary data.</text>
</comment>
<dbReference type="EMBL" id="JARBJD010000126">
    <property type="protein sequence ID" value="KAK2951001.1"/>
    <property type="molecule type" value="Genomic_DNA"/>
</dbReference>
<gene>
    <name evidence="1" type="ORF">BLNAU_14079</name>
</gene>
<evidence type="ECO:0000313" key="1">
    <source>
        <dbReference type="EMBL" id="KAK2951001.1"/>
    </source>
</evidence>
<organism evidence="1 2">
    <name type="scientific">Blattamonas nauphoetae</name>
    <dbReference type="NCBI Taxonomy" id="2049346"/>
    <lineage>
        <taxon>Eukaryota</taxon>
        <taxon>Metamonada</taxon>
        <taxon>Preaxostyla</taxon>
        <taxon>Oxymonadida</taxon>
        <taxon>Blattamonas</taxon>
    </lineage>
</organism>
<keyword evidence="2" id="KW-1185">Reference proteome</keyword>
<sequence length="156" mass="19021">MHKCRVWSCVHPRRSLQHQRDQVLLLVMQSHSQHFSRCSLVRQSLCRSFCVEHDLHRQHRDELWRRRVCVRKMPFPQHLVVCLPRQPSTARRSNWRCPQAFSCCWWVGHPNVPVCQHRTLWDRRVFRRHVWFGTDGTELCRVYKQKQVAACLRFQE</sequence>
<accession>A0ABQ9XG84</accession>